<reference evidence="1 2" key="1">
    <citation type="submission" date="2012-09" db="EMBL/GenBank/DDBJ databases">
        <title>The Genome Sequence of Massilia timonae CCUG 45783.</title>
        <authorList>
            <consortium name="The Broad Institute Genome Sequencing Platform"/>
            <person name="Earl A."/>
            <person name="Ward D."/>
            <person name="Feldgarden M."/>
            <person name="Gevers D."/>
            <person name="Huys G."/>
            <person name="Walker B."/>
            <person name="Young S.K."/>
            <person name="Zeng Q."/>
            <person name="Gargeya S."/>
            <person name="Fitzgerald M."/>
            <person name="Haas B."/>
            <person name="Abouelleil A."/>
            <person name="Alvarado L."/>
            <person name="Arachchi H.M."/>
            <person name="Berlin A.M."/>
            <person name="Chapman S.B."/>
            <person name="Goldberg J."/>
            <person name="Griggs A."/>
            <person name="Gujja S."/>
            <person name="Hansen M."/>
            <person name="Howarth C."/>
            <person name="Imamovic A."/>
            <person name="Larimer J."/>
            <person name="McCowen C."/>
            <person name="Montmayeur A."/>
            <person name="Murphy C."/>
            <person name="Neiman D."/>
            <person name="Pearson M."/>
            <person name="Priest M."/>
            <person name="Roberts A."/>
            <person name="Saif S."/>
            <person name="Shea T."/>
            <person name="Sisk P."/>
            <person name="Sykes S."/>
            <person name="Wortman J."/>
            <person name="Nusbaum C."/>
            <person name="Birren B."/>
        </authorList>
    </citation>
    <scope>NUCLEOTIDE SEQUENCE [LARGE SCALE GENOMIC DNA]</scope>
    <source>
        <strain evidence="1 2">CCUG 45783</strain>
    </source>
</reference>
<accession>K9DX15</accession>
<evidence type="ECO:0000313" key="2">
    <source>
        <dbReference type="Proteomes" id="UP000009874"/>
    </source>
</evidence>
<proteinExistence type="predicted"/>
<name>K9DX15_9BURK</name>
<dbReference type="AlphaFoldDB" id="K9DX15"/>
<dbReference type="eggNOG" id="ENOG5032UE7">
    <property type="taxonomic scope" value="Bacteria"/>
</dbReference>
<sequence>MTTASNTPLPRPFTLNDINVGSKLYAVLVQHAASHPGKSIFYGDLLDRARTMFHEDAEVQRAVPVGIGMKLLFVQVFCNENGYPNLACLAVNRLRRIPGGGFPGDWEQQMREVAVFDWSAAQPVLDAYVSGSIKAATPLVPRKEKAARDLLFAHYRENRDAYKDFDQDDKEEMVSLLMEGFDVDIALRMVLDANAALA</sequence>
<comment type="caution">
    <text evidence="1">The sequence shown here is derived from an EMBL/GenBank/DDBJ whole genome shotgun (WGS) entry which is preliminary data.</text>
</comment>
<dbReference type="Proteomes" id="UP000009874">
    <property type="component" value="Unassembled WGS sequence"/>
</dbReference>
<dbReference type="HOGENOM" id="CLU_1376744_0_0_4"/>
<protein>
    <submittedName>
        <fullName evidence="1">Uncharacterized protein</fullName>
    </submittedName>
</protein>
<dbReference type="EMBL" id="AGZI01000037">
    <property type="protein sequence ID" value="EKU81795.1"/>
    <property type="molecule type" value="Genomic_DNA"/>
</dbReference>
<organism evidence="1 2">
    <name type="scientific">Massilia timonae CCUG 45783</name>
    <dbReference type="NCBI Taxonomy" id="883126"/>
    <lineage>
        <taxon>Bacteria</taxon>
        <taxon>Pseudomonadati</taxon>
        <taxon>Pseudomonadota</taxon>
        <taxon>Betaproteobacteria</taxon>
        <taxon>Burkholderiales</taxon>
        <taxon>Oxalobacteraceae</taxon>
        <taxon>Telluria group</taxon>
        <taxon>Massilia</taxon>
    </lineage>
</organism>
<gene>
    <name evidence="1" type="ORF">HMPREF9710_02987</name>
</gene>
<keyword evidence="2" id="KW-1185">Reference proteome</keyword>
<dbReference type="OrthoDB" id="8750252at2"/>
<dbReference type="RefSeq" id="WP_005667658.1">
    <property type="nucleotide sequence ID" value="NZ_JH992923.1"/>
</dbReference>
<evidence type="ECO:0000313" key="1">
    <source>
        <dbReference type="EMBL" id="EKU81795.1"/>
    </source>
</evidence>
<dbReference type="PATRIC" id="fig|883126.3.peg.3016"/>